<feature type="domain" description="RmlD-like substrate binding" evidence="7">
    <location>
        <begin position="11"/>
        <end position="299"/>
    </location>
</feature>
<comment type="similarity">
    <text evidence="2 6">Belongs to the dTDP-4-dehydrorhamnose reductase family.</text>
</comment>
<evidence type="ECO:0000313" key="8">
    <source>
        <dbReference type="EMBL" id="MBB6146449.1"/>
    </source>
</evidence>
<evidence type="ECO:0000256" key="6">
    <source>
        <dbReference type="RuleBase" id="RU364082"/>
    </source>
</evidence>
<dbReference type="NCBIfam" id="TIGR01214">
    <property type="entry name" value="rmlD"/>
    <property type="match status" value="1"/>
</dbReference>
<sequence length="302" mass="32589">MTADAGRSPKRILILGANGQLGIELQRSFAGRDEITALGRDRCDLADLGQVRRVVAEAKPEIILNAAAYTAVDRAESEPELAQRVNGEAAGVLAEEARKLSALLIHYSTDYVFDGSKSGAWVEEDETGPLNVYGASKLAGERSIAEAGGRYLIFRTSWVFSAHGHNFLRTMLRLGAERDQLKIVSDQIGSPTSTFAIASATRQVIDRVTSDAAESADRSGVYHMTCAGQTSWCGFAEAIFQRARKEDGGKWASVTGIASAEYPTPARRPANSVLSNEKLQLKFGVVLPSWEDALERTLKGIA</sequence>
<comment type="catalytic activity">
    <reaction evidence="5">
        <text>dTDP-beta-L-rhamnose + NADP(+) = dTDP-4-dehydro-beta-L-rhamnose + NADPH + H(+)</text>
        <dbReference type="Rhea" id="RHEA:21796"/>
        <dbReference type="ChEBI" id="CHEBI:15378"/>
        <dbReference type="ChEBI" id="CHEBI:57510"/>
        <dbReference type="ChEBI" id="CHEBI:57783"/>
        <dbReference type="ChEBI" id="CHEBI:58349"/>
        <dbReference type="ChEBI" id="CHEBI:62830"/>
        <dbReference type="EC" id="1.1.1.133"/>
    </reaction>
</comment>
<dbReference type="InterPro" id="IPR029903">
    <property type="entry name" value="RmlD-like-bd"/>
</dbReference>
<dbReference type="InterPro" id="IPR005913">
    <property type="entry name" value="dTDP_dehydrorham_reduct"/>
</dbReference>
<dbReference type="UniPathway" id="UPA00124"/>
<keyword evidence="9" id="KW-1185">Reference proteome</keyword>
<dbReference type="Pfam" id="PF04321">
    <property type="entry name" value="RmlD_sub_bind"/>
    <property type="match status" value="1"/>
</dbReference>
<evidence type="ECO:0000256" key="4">
    <source>
        <dbReference type="ARBA" id="ARBA00017099"/>
    </source>
</evidence>
<dbReference type="RefSeq" id="WP_050058125.1">
    <property type="nucleotide sequence ID" value="NZ_JACHEK010000009.1"/>
</dbReference>
<keyword evidence="6 8" id="KW-0560">Oxidoreductase</keyword>
<dbReference type="GO" id="GO:0005829">
    <property type="term" value="C:cytosol"/>
    <property type="evidence" value="ECO:0007669"/>
    <property type="project" value="TreeGrafter"/>
</dbReference>
<dbReference type="Proteomes" id="UP000538666">
    <property type="component" value="Unassembled WGS sequence"/>
</dbReference>
<dbReference type="PANTHER" id="PTHR10491:SF4">
    <property type="entry name" value="METHIONINE ADENOSYLTRANSFERASE 2 SUBUNIT BETA"/>
    <property type="match status" value="1"/>
</dbReference>
<evidence type="ECO:0000256" key="2">
    <source>
        <dbReference type="ARBA" id="ARBA00010944"/>
    </source>
</evidence>
<evidence type="ECO:0000259" key="7">
    <source>
        <dbReference type="Pfam" id="PF04321"/>
    </source>
</evidence>
<protein>
    <recommendedName>
        <fullName evidence="4 6">dTDP-4-dehydrorhamnose reductase</fullName>
        <ecNumber evidence="3 6">1.1.1.133</ecNumber>
    </recommendedName>
</protein>
<dbReference type="AlphaFoldDB" id="A0A841K3D7"/>
<comment type="function">
    <text evidence="6">Catalyzes the reduction of dTDP-6-deoxy-L-lyxo-4-hexulose to yield dTDP-L-rhamnose.</text>
</comment>
<gene>
    <name evidence="8" type="ORF">HNQ77_004421</name>
</gene>
<keyword evidence="6" id="KW-0521">NADP</keyword>
<accession>A0A841K3D7</accession>
<dbReference type="EMBL" id="JACHEK010000009">
    <property type="protein sequence ID" value="MBB6146449.1"/>
    <property type="molecule type" value="Genomic_DNA"/>
</dbReference>
<dbReference type="PANTHER" id="PTHR10491">
    <property type="entry name" value="DTDP-4-DEHYDRORHAMNOSE REDUCTASE"/>
    <property type="match status" value="1"/>
</dbReference>
<dbReference type="SUPFAM" id="SSF51735">
    <property type="entry name" value="NAD(P)-binding Rossmann-fold domains"/>
    <property type="match status" value="1"/>
</dbReference>
<dbReference type="InterPro" id="IPR036291">
    <property type="entry name" value="NAD(P)-bd_dom_sf"/>
</dbReference>
<comment type="pathway">
    <text evidence="1 6">Carbohydrate biosynthesis; dTDP-L-rhamnose biosynthesis.</text>
</comment>
<dbReference type="GO" id="GO:0008831">
    <property type="term" value="F:dTDP-4-dehydrorhamnose reductase activity"/>
    <property type="evidence" value="ECO:0007669"/>
    <property type="project" value="UniProtKB-EC"/>
</dbReference>
<dbReference type="Gene3D" id="3.90.25.10">
    <property type="entry name" value="UDP-galactose 4-epimerase, domain 1"/>
    <property type="match status" value="1"/>
</dbReference>
<dbReference type="EC" id="1.1.1.133" evidence="3 6"/>
<reference evidence="8 9" key="1">
    <citation type="submission" date="2020-08" db="EMBL/GenBank/DDBJ databases">
        <title>Genomic Encyclopedia of Type Strains, Phase IV (KMG-IV): sequencing the most valuable type-strain genomes for metagenomic binning, comparative biology and taxonomic classification.</title>
        <authorList>
            <person name="Goeker M."/>
        </authorList>
    </citation>
    <scope>NUCLEOTIDE SEQUENCE [LARGE SCALE GENOMIC DNA]</scope>
    <source>
        <strain evidence="8 9">DSM 103733</strain>
    </source>
</reference>
<evidence type="ECO:0000256" key="5">
    <source>
        <dbReference type="ARBA" id="ARBA00048200"/>
    </source>
</evidence>
<dbReference type="Gene3D" id="3.40.50.720">
    <property type="entry name" value="NAD(P)-binding Rossmann-like Domain"/>
    <property type="match status" value="1"/>
</dbReference>
<dbReference type="CDD" id="cd05254">
    <property type="entry name" value="dTDP_HR_like_SDR_e"/>
    <property type="match status" value="1"/>
</dbReference>
<evidence type="ECO:0000256" key="1">
    <source>
        <dbReference type="ARBA" id="ARBA00004781"/>
    </source>
</evidence>
<name>A0A841K3D7_9BACT</name>
<evidence type="ECO:0000256" key="3">
    <source>
        <dbReference type="ARBA" id="ARBA00012929"/>
    </source>
</evidence>
<organism evidence="8 9">
    <name type="scientific">Silvibacterium bohemicum</name>
    <dbReference type="NCBI Taxonomy" id="1577686"/>
    <lineage>
        <taxon>Bacteria</taxon>
        <taxon>Pseudomonadati</taxon>
        <taxon>Acidobacteriota</taxon>
        <taxon>Terriglobia</taxon>
        <taxon>Terriglobales</taxon>
        <taxon>Acidobacteriaceae</taxon>
        <taxon>Silvibacterium</taxon>
    </lineage>
</organism>
<proteinExistence type="inferred from homology"/>
<dbReference type="GO" id="GO:0019305">
    <property type="term" value="P:dTDP-rhamnose biosynthetic process"/>
    <property type="evidence" value="ECO:0007669"/>
    <property type="project" value="UniProtKB-UniPathway"/>
</dbReference>
<comment type="caution">
    <text evidence="8">The sequence shown here is derived from an EMBL/GenBank/DDBJ whole genome shotgun (WGS) entry which is preliminary data.</text>
</comment>
<evidence type="ECO:0000313" key="9">
    <source>
        <dbReference type="Proteomes" id="UP000538666"/>
    </source>
</evidence>
<dbReference type="OrthoDB" id="9803892at2"/>